<protein>
    <submittedName>
        <fullName evidence="1">Uncharacterized protein</fullName>
    </submittedName>
</protein>
<dbReference type="PATRIC" id="fig|1086011.3.peg.1261"/>
<accession>H7FQ26</accession>
<dbReference type="AlphaFoldDB" id="H7FQ26"/>
<evidence type="ECO:0000313" key="1">
    <source>
        <dbReference type="EMBL" id="EIA09380.1"/>
    </source>
</evidence>
<reference evidence="1 2" key="1">
    <citation type="journal article" date="2014" name="Acta Crystallogr. D">
        <title>Structure-based characterization and antifreeze properties of a hyperactive ice-binding protein from the Antarctic bacterium Flavobacterium frigoris PS1.</title>
        <authorList>
            <person name="Do H."/>
            <person name="Kim S.J."/>
            <person name="Kim H.J."/>
            <person name="Lee J.H."/>
        </authorList>
    </citation>
    <scope>NUCLEOTIDE SEQUENCE [LARGE SCALE GENOMIC DNA]</scope>
    <source>
        <strain evidence="1 2">PS1</strain>
    </source>
</reference>
<name>H7FQ26_FLAFP</name>
<dbReference type="EMBL" id="AHKF01000015">
    <property type="protein sequence ID" value="EIA09380.1"/>
    <property type="molecule type" value="Genomic_DNA"/>
</dbReference>
<gene>
    <name evidence="1" type="ORF">HJ01_01286</name>
</gene>
<sequence>MLKSVNERTTITDGLYFSLQRDRRLAIYVNKKLSKNNKIVPSVTERAKE</sequence>
<comment type="caution">
    <text evidence="1">The sequence shown here is derived from an EMBL/GenBank/DDBJ whole genome shotgun (WGS) entry which is preliminary data.</text>
</comment>
<proteinExistence type="predicted"/>
<evidence type="ECO:0000313" key="2">
    <source>
        <dbReference type="Proteomes" id="UP000005566"/>
    </source>
</evidence>
<organism evidence="1 2">
    <name type="scientific">Flavobacterium frigoris (strain PS1)</name>
    <dbReference type="NCBI Taxonomy" id="1086011"/>
    <lineage>
        <taxon>Bacteria</taxon>
        <taxon>Pseudomonadati</taxon>
        <taxon>Bacteroidota</taxon>
        <taxon>Flavobacteriia</taxon>
        <taxon>Flavobacteriales</taxon>
        <taxon>Flavobacteriaceae</taxon>
        <taxon>Flavobacterium</taxon>
    </lineage>
</organism>
<dbReference type="Proteomes" id="UP000005566">
    <property type="component" value="Unassembled WGS sequence"/>
</dbReference>
<keyword evidence="2" id="KW-1185">Reference proteome</keyword>